<dbReference type="SMART" id="SM00220">
    <property type="entry name" value="S_TKc"/>
    <property type="match status" value="1"/>
</dbReference>
<dbReference type="GO" id="GO:0004674">
    <property type="term" value="F:protein serine/threonine kinase activity"/>
    <property type="evidence" value="ECO:0007669"/>
    <property type="project" value="UniProtKB-KW"/>
</dbReference>
<comment type="catalytic activity">
    <reaction evidence="8">
        <text>L-seryl-[protein] + ATP = O-phospho-L-seryl-[protein] + ADP + H(+)</text>
        <dbReference type="Rhea" id="RHEA:17989"/>
        <dbReference type="Rhea" id="RHEA-COMP:9863"/>
        <dbReference type="Rhea" id="RHEA-COMP:11604"/>
        <dbReference type="ChEBI" id="CHEBI:15378"/>
        <dbReference type="ChEBI" id="CHEBI:29999"/>
        <dbReference type="ChEBI" id="CHEBI:30616"/>
        <dbReference type="ChEBI" id="CHEBI:83421"/>
        <dbReference type="ChEBI" id="CHEBI:456216"/>
        <dbReference type="EC" id="2.7.11.1"/>
    </reaction>
</comment>
<evidence type="ECO:0000313" key="11">
    <source>
        <dbReference type="Proteomes" id="UP000324800"/>
    </source>
</evidence>
<dbReference type="SUPFAM" id="SSF48371">
    <property type="entry name" value="ARM repeat"/>
    <property type="match status" value="1"/>
</dbReference>
<keyword evidence="4" id="KW-0547">Nucleotide-binding</keyword>
<accession>A0A5J4X1A7</accession>
<dbReference type="Pfam" id="PF00069">
    <property type="entry name" value="Pkinase"/>
    <property type="match status" value="1"/>
</dbReference>
<dbReference type="EMBL" id="SNRW01000473">
    <property type="protein sequence ID" value="KAA6400940.1"/>
    <property type="molecule type" value="Genomic_DNA"/>
</dbReference>
<dbReference type="Proteomes" id="UP000324800">
    <property type="component" value="Unassembled WGS sequence"/>
</dbReference>
<evidence type="ECO:0000256" key="3">
    <source>
        <dbReference type="ARBA" id="ARBA00022679"/>
    </source>
</evidence>
<keyword evidence="2" id="KW-0723">Serine/threonine-protein kinase</keyword>
<protein>
    <recommendedName>
        <fullName evidence="1">non-specific serine/threonine protein kinase</fullName>
        <ecNumber evidence="1">2.7.11.1</ecNumber>
    </recommendedName>
</protein>
<dbReference type="SUPFAM" id="SSF56112">
    <property type="entry name" value="Protein kinase-like (PK-like)"/>
    <property type="match status" value="1"/>
</dbReference>
<dbReference type="Gene3D" id="1.25.10.10">
    <property type="entry name" value="Leucine-rich Repeat Variant"/>
    <property type="match status" value="2"/>
</dbReference>
<dbReference type="InterPro" id="IPR016024">
    <property type="entry name" value="ARM-type_fold"/>
</dbReference>
<reference evidence="10 11" key="1">
    <citation type="submission" date="2019-03" db="EMBL/GenBank/DDBJ databases">
        <title>Single cell metagenomics reveals metabolic interactions within the superorganism composed of flagellate Streblomastix strix and complex community of Bacteroidetes bacteria on its surface.</title>
        <authorList>
            <person name="Treitli S.C."/>
            <person name="Kolisko M."/>
            <person name="Husnik F."/>
            <person name="Keeling P."/>
            <person name="Hampl V."/>
        </authorList>
    </citation>
    <scope>NUCLEOTIDE SEQUENCE [LARGE SCALE GENOMIC DNA]</scope>
    <source>
        <strain evidence="10">ST1C</strain>
    </source>
</reference>
<comment type="caution">
    <text evidence="10">The sequence shown here is derived from an EMBL/GenBank/DDBJ whole genome shotgun (WGS) entry which is preliminary data.</text>
</comment>
<keyword evidence="5" id="KW-0418">Kinase</keyword>
<dbReference type="Gene3D" id="1.10.510.10">
    <property type="entry name" value="Transferase(Phosphotransferase) domain 1"/>
    <property type="match status" value="1"/>
</dbReference>
<dbReference type="PROSITE" id="PS00108">
    <property type="entry name" value="PROTEIN_KINASE_ST"/>
    <property type="match status" value="1"/>
</dbReference>
<proteinExistence type="predicted"/>
<dbReference type="InterPro" id="IPR008271">
    <property type="entry name" value="Ser/Thr_kinase_AS"/>
</dbReference>
<name>A0A5J4X1A7_9EUKA</name>
<dbReference type="PANTHER" id="PTHR44899">
    <property type="entry name" value="CAMK FAMILY PROTEIN KINASE"/>
    <property type="match status" value="1"/>
</dbReference>
<evidence type="ECO:0000256" key="2">
    <source>
        <dbReference type="ARBA" id="ARBA00022527"/>
    </source>
</evidence>
<evidence type="ECO:0000259" key="9">
    <source>
        <dbReference type="PROSITE" id="PS50011"/>
    </source>
</evidence>
<dbReference type="GO" id="GO:0005524">
    <property type="term" value="F:ATP binding"/>
    <property type="evidence" value="ECO:0007669"/>
    <property type="project" value="UniProtKB-KW"/>
</dbReference>
<gene>
    <name evidence="10" type="ORF">EZS28_003535</name>
</gene>
<evidence type="ECO:0000256" key="1">
    <source>
        <dbReference type="ARBA" id="ARBA00012513"/>
    </source>
</evidence>
<keyword evidence="3" id="KW-0808">Transferase</keyword>
<dbReference type="InterPro" id="IPR000719">
    <property type="entry name" value="Prot_kinase_dom"/>
</dbReference>
<dbReference type="InterPro" id="IPR051131">
    <property type="entry name" value="NEK_Ser/Thr_kinase_NIMA"/>
</dbReference>
<dbReference type="EC" id="2.7.11.1" evidence="1"/>
<dbReference type="AlphaFoldDB" id="A0A5J4X1A7"/>
<evidence type="ECO:0000256" key="6">
    <source>
        <dbReference type="ARBA" id="ARBA00022840"/>
    </source>
</evidence>
<dbReference type="InterPro" id="IPR011989">
    <property type="entry name" value="ARM-like"/>
</dbReference>
<dbReference type="InterPro" id="IPR011009">
    <property type="entry name" value="Kinase-like_dom_sf"/>
</dbReference>
<dbReference type="PROSITE" id="PS50011">
    <property type="entry name" value="PROTEIN_KINASE_DOM"/>
    <property type="match status" value="1"/>
</dbReference>
<organism evidence="10 11">
    <name type="scientific">Streblomastix strix</name>
    <dbReference type="NCBI Taxonomy" id="222440"/>
    <lineage>
        <taxon>Eukaryota</taxon>
        <taxon>Metamonada</taxon>
        <taxon>Preaxostyla</taxon>
        <taxon>Oxymonadida</taxon>
        <taxon>Streblomastigidae</taxon>
        <taxon>Streblomastix</taxon>
    </lineage>
</organism>
<evidence type="ECO:0000313" key="10">
    <source>
        <dbReference type="EMBL" id="KAA6400940.1"/>
    </source>
</evidence>
<sequence>MLDASRFIEENALGHGAFGKTGVFRDAISKKQVLIKSIQFFNESDLEASKKEASVMQTLKSEFVVKCYGYFIKEKTINIVMEYCEKGDLQKFIDNLEKEHKIISEQEFFDLASQLASGLSFIHSKQVIHRDLKPSNIFISGNNRIKIGDFGISKIMDEQDYANTVAGTKLFLSPEMLKKWSYTEKVDQWSLGIILYILAELKYPFDTKSEINLVNSITNDLPAPFVNLKNETAQKLILLLLSKDASKRPTSDELLQIPEIASIEILKEELSDNIFVPGEITNTITDLYDNICEVTNMILTDYTLPDDAWNIEYIKELQILIGQLLTLEQVKPIHANTLKNIVQHYPLSQSRKILALGFPQSIVRNIQSSSIEVAEITSETIKEIINKEFHKDQIAGYTPLTYLANTAQIIQCLFEDGFLNGKTPSIKTNSAQSLGWLHFDDALPDTMNSVITHLKLIIISGEAEQLKDTFSSLRSLVICQENHLIILENDFLKDIAGYLRSIISDIRDMAVKFLITLANIGNTETHIVIQNYIPLADLLPIAQTENEFEVGKATQLCSWVSCREDLEKFNEIILEAANKTFEQKTAIIKRGVLKNVSAMLQHGKDGSIQNEYAVIKACEAAQSLLSWNLATVSITKEEKQFIDSLISFLNSVPLKQIDIQHLNPLALNTGANKELNRYLTLKGILGVMNKILECQDEQIIEKILNIIQTAPLPIYMQVKVVSNLKQVLSNPYFPNFGMSIYSITGLSQCQGTEETRNAVKNLIPIDAFKELIKHKDSTVKLNSSEIISWLVKPDEMQYIATLILNLKSKNAEQRSKYSEKGVLNEVCEILKRIRNGEDGLQGVIEPLCYTITLIFEGNPHLIPEALKDNGIVDNLVAHIESQSPFDFISNHIEPLRMMVNGCTNEQLRNLFKKGVVKLILKHLESVDIQVSHKISEIILLIIEVGSIYANDSHPNEFRTQIELDQIFQKLNDFIINSKVTNGTKDDIALTISFLCKSQPLPSCTCASIIHLLKEMSKRPEKNICRKALSALIGLAESEGLQLDII</sequence>
<evidence type="ECO:0000256" key="8">
    <source>
        <dbReference type="ARBA" id="ARBA00048679"/>
    </source>
</evidence>
<feature type="domain" description="Protein kinase" evidence="9">
    <location>
        <begin position="7"/>
        <end position="260"/>
    </location>
</feature>
<evidence type="ECO:0000256" key="4">
    <source>
        <dbReference type="ARBA" id="ARBA00022741"/>
    </source>
</evidence>
<evidence type="ECO:0000256" key="7">
    <source>
        <dbReference type="ARBA" id="ARBA00047899"/>
    </source>
</evidence>
<keyword evidence="6" id="KW-0067">ATP-binding</keyword>
<evidence type="ECO:0000256" key="5">
    <source>
        <dbReference type="ARBA" id="ARBA00022777"/>
    </source>
</evidence>
<comment type="catalytic activity">
    <reaction evidence="7">
        <text>L-threonyl-[protein] + ATP = O-phospho-L-threonyl-[protein] + ADP + H(+)</text>
        <dbReference type="Rhea" id="RHEA:46608"/>
        <dbReference type="Rhea" id="RHEA-COMP:11060"/>
        <dbReference type="Rhea" id="RHEA-COMP:11605"/>
        <dbReference type="ChEBI" id="CHEBI:15378"/>
        <dbReference type="ChEBI" id="CHEBI:30013"/>
        <dbReference type="ChEBI" id="CHEBI:30616"/>
        <dbReference type="ChEBI" id="CHEBI:61977"/>
        <dbReference type="ChEBI" id="CHEBI:456216"/>
        <dbReference type="EC" id="2.7.11.1"/>
    </reaction>
</comment>